<gene>
    <name evidence="1" type="ORF">AABB31_10135</name>
</gene>
<dbReference type="RefSeq" id="WP_342078464.1">
    <property type="nucleotide sequence ID" value="NZ_CP151767.2"/>
</dbReference>
<accession>A0AAN0MCK2</accession>
<dbReference type="KEGG" id="yrh:AABB31_10135"/>
<sequence>MDDAERRAEQLLASFDIGTFAYEPLGQRSPDFGLDDRIAVEVTRLTKETNVEREHIIIDSDEVPIRQIVGTAISSFDGSACTRSAFVNYRFRRPLQRQDLRTTLRDFLDNALKHEIAETHPTQVCRGFWVDLKRGKHRPGRPFIEGASNDSDRSGWLVPDMLRNVSRIAAIKQNKAMDAQRQYLEWWLFLENRLSYRLDVEALSEFRATIRPNSFWTKCVAFDPRDPLQYEFLWDLSDQHIRT</sequence>
<dbReference type="EMBL" id="CP151767">
    <property type="protein sequence ID" value="WZU69171.1"/>
    <property type="molecule type" value="Genomic_DNA"/>
</dbReference>
<dbReference type="Proteomes" id="UP001470809">
    <property type="component" value="Chromosome"/>
</dbReference>
<evidence type="ECO:0000313" key="1">
    <source>
        <dbReference type="EMBL" id="WZU69171.1"/>
    </source>
</evidence>
<protein>
    <submittedName>
        <fullName evidence="1">Uncharacterized protein</fullName>
    </submittedName>
</protein>
<keyword evidence="2" id="KW-1185">Reference proteome</keyword>
<evidence type="ECO:0000313" key="2">
    <source>
        <dbReference type="Proteomes" id="UP001470809"/>
    </source>
</evidence>
<dbReference type="AlphaFoldDB" id="A0AAN0MCK2"/>
<proteinExistence type="predicted"/>
<reference evidence="1" key="1">
    <citation type="submission" date="2024-08" db="EMBL/GenBank/DDBJ databases">
        <title>Phylogenomic analyses of a clade within the roseobacter group suggest taxonomic reassignments of species of the genera Aestuariivita, Citreicella, Loktanella, Nautella, Pelagibaca, Ruegeria, Thalassobius, Thiobacimonas and Tropicibacter, and the proposal o.</title>
        <authorList>
            <person name="Jeon C.O."/>
        </authorList>
    </citation>
    <scope>NUCLEOTIDE SEQUENCE</scope>
    <source>
        <strain evidence="1">SS1-5</strain>
    </source>
</reference>
<name>A0AAN0MCK2_9RHOB</name>
<organism evidence="1 2">
    <name type="scientific">Yoonia rhodophyticola</name>
    <dbReference type="NCBI Taxonomy" id="3137370"/>
    <lineage>
        <taxon>Bacteria</taxon>
        <taxon>Pseudomonadati</taxon>
        <taxon>Pseudomonadota</taxon>
        <taxon>Alphaproteobacteria</taxon>
        <taxon>Rhodobacterales</taxon>
        <taxon>Paracoccaceae</taxon>
        <taxon>Yoonia</taxon>
    </lineage>
</organism>